<keyword evidence="4" id="KW-1185">Reference proteome</keyword>
<evidence type="ECO:0000313" key="3">
    <source>
        <dbReference type="EnsemblPlants" id="LPERR03G14530.1"/>
    </source>
</evidence>
<reference evidence="3 4" key="1">
    <citation type="submission" date="2012-08" db="EMBL/GenBank/DDBJ databases">
        <title>Oryza genome evolution.</title>
        <authorList>
            <person name="Wing R.A."/>
        </authorList>
    </citation>
    <scope>NUCLEOTIDE SEQUENCE</scope>
</reference>
<dbReference type="EnsemblPlants" id="LPERR03G14530.1">
    <property type="protein sequence ID" value="LPERR03G14530.1"/>
    <property type="gene ID" value="LPERR03G14530"/>
</dbReference>
<evidence type="ECO:0000313" key="4">
    <source>
        <dbReference type="Proteomes" id="UP000032180"/>
    </source>
</evidence>
<dbReference type="PROSITE" id="PS51257">
    <property type="entry name" value="PROKAR_LIPOPROTEIN"/>
    <property type="match status" value="1"/>
</dbReference>
<name>A0A0D9VTT3_9ORYZ</name>
<feature type="region of interest" description="Disordered" evidence="1">
    <location>
        <begin position="166"/>
        <end position="190"/>
    </location>
</feature>
<reference evidence="4" key="2">
    <citation type="submission" date="2013-12" db="EMBL/GenBank/DDBJ databases">
        <authorList>
            <person name="Yu Y."/>
            <person name="Lee S."/>
            <person name="de Baynast K."/>
            <person name="Wissotski M."/>
            <person name="Liu L."/>
            <person name="Talag J."/>
            <person name="Goicoechea J."/>
            <person name="Angelova A."/>
            <person name="Jetty R."/>
            <person name="Kudrna D."/>
            <person name="Golser W."/>
            <person name="Rivera L."/>
            <person name="Zhang J."/>
            <person name="Wing R."/>
        </authorList>
    </citation>
    <scope>NUCLEOTIDE SEQUENCE</scope>
</reference>
<accession>A0A0D9VTT3</accession>
<evidence type="ECO:0000256" key="2">
    <source>
        <dbReference type="SAM" id="SignalP"/>
    </source>
</evidence>
<sequence length="190" mass="20635">MAPVKIEIVTTTLCMVLVIMSCTLTSTSAPPPPAHSLGRDFFPTFHALPLSSLPSSRDTDAQKIPSSRDLPPPSPHAAEVAPRSIRGAISDLSDGTSRRQRRWPEPTMTREHRRRVVEIWLDLAAPVDREPGGGGGELGMDVGGFDLSSNGYPKMNYYQELLQSEGRRLPPIRAGRRSSGVATARPPSTQ</sequence>
<evidence type="ECO:0000256" key="1">
    <source>
        <dbReference type="SAM" id="MobiDB-lite"/>
    </source>
</evidence>
<dbReference type="HOGENOM" id="CLU_1429965_0_0_1"/>
<dbReference type="Gramene" id="LPERR03G14530.1">
    <property type="protein sequence ID" value="LPERR03G14530.1"/>
    <property type="gene ID" value="LPERR03G14530"/>
</dbReference>
<dbReference type="AlphaFoldDB" id="A0A0D9VTT3"/>
<feature type="region of interest" description="Disordered" evidence="1">
    <location>
        <begin position="52"/>
        <end position="109"/>
    </location>
</feature>
<proteinExistence type="predicted"/>
<reference evidence="3" key="3">
    <citation type="submission" date="2015-04" db="UniProtKB">
        <authorList>
            <consortium name="EnsemblPlants"/>
        </authorList>
    </citation>
    <scope>IDENTIFICATION</scope>
</reference>
<organism evidence="3 4">
    <name type="scientific">Leersia perrieri</name>
    <dbReference type="NCBI Taxonomy" id="77586"/>
    <lineage>
        <taxon>Eukaryota</taxon>
        <taxon>Viridiplantae</taxon>
        <taxon>Streptophyta</taxon>
        <taxon>Embryophyta</taxon>
        <taxon>Tracheophyta</taxon>
        <taxon>Spermatophyta</taxon>
        <taxon>Magnoliopsida</taxon>
        <taxon>Liliopsida</taxon>
        <taxon>Poales</taxon>
        <taxon>Poaceae</taxon>
        <taxon>BOP clade</taxon>
        <taxon>Oryzoideae</taxon>
        <taxon>Oryzeae</taxon>
        <taxon>Oryzinae</taxon>
        <taxon>Leersia</taxon>
    </lineage>
</organism>
<protein>
    <submittedName>
        <fullName evidence="3">Uncharacterized protein</fullName>
    </submittedName>
</protein>
<dbReference type="Proteomes" id="UP000032180">
    <property type="component" value="Chromosome 3"/>
</dbReference>
<keyword evidence="2" id="KW-0732">Signal</keyword>
<feature type="signal peptide" evidence="2">
    <location>
        <begin position="1"/>
        <end position="29"/>
    </location>
</feature>
<feature type="chain" id="PRO_5002348034" evidence="2">
    <location>
        <begin position="30"/>
        <end position="190"/>
    </location>
</feature>